<dbReference type="GO" id="GO:0005886">
    <property type="term" value="C:plasma membrane"/>
    <property type="evidence" value="ECO:0007669"/>
    <property type="project" value="UniProtKB-SubCell"/>
</dbReference>
<name>A0A4R3XZI2_9PROT</name>
<protein>
    <recommendedName>
        <fullName evidence="4">Cytochrome c oxidase assembly protein CtaG</fullName>
    </recommendedName>
</protein>
<evidence type="ECO:0000256" key="7">
    <source>
        <dbReference type="ARBA" id="ARBA00022989"/>
    </source>
</evidence>
<evidence type="ECO:0000256" key="4">
    <source>
        <dbReference type="ARBA" id="ARBA00015384"/>
    </source>
</evidence>
<comment type="similarity">
    <text evidence="3">Belongs to the COX11/CtaG family.</text>
</comment>
<evidence type="ECO:0000256" key="3">
    <source>
        <dbReference type="ARBA" id="ARBA00009620"/>
    </source>
</evidence>
<dbReference type="InterPro" id="IPR023471">
    <property type="entry name" value="CtaG/Cox11_dom_sf"/>
</dbReference>
<dbReference type="RefSeq" id="WP_124946229.1">
    <property type="nucleotide sequence ID" value="NZ_BHVT01000027.1"/>
</dbReference>
<evidence type="ECO:0000256" key="9">
    <source>
        <dbReference type="ARBA" id="ARBA00023136"/>
    </source>
</evidence>
<evidence type="ECO:0000256" key="6">
    <source>
        <dbReference type="ARBA" id="ARBA00022968"/>
    </source>
</evidence>
<comment type="subcellular location">
    <subcellularLocation>
        <location evidence="2">Cell inner membrane</location>
        <topology evidence="2">Single-pass type II membrane protein</topology>
        <orientation evidence="2">Periplasmic side</orientation>
    </subcellularLocation>
</comment>
<proteinExistence type="inferred from homology"/>
<evidence type="ECO:0000313" key="11">
    <source>
        <dbReference type="EMBL" id="TCV84760.1"/>
    </source>
</evidence>
<feature type="transmembrane region" description="Helical" evidence="10">
    <location>
        <begin position="14"/>
        <end position="35"/>
    </location>
</feature>
<keyword evidence="9 10" id="KW-0472">Membrane</keyword>
<organism evidence="11 12">
    <name type="scientific">Sulfurirhabdus autotrophica</name>
    <dbReference type="NCBI Taxonomy" id="1706046"/>
    <lineage>
        <taxon>Bacteria</taxon>
        <taxon>Pseudomonadati</taxon>
        <taxon>Pseudomonadota</taxon>
        <taxon>Betaproteobacteria</taxon>
        <taxon>Nitrosomonadales</taxon>
        <taxon>Sulfuricellaceae</taxon>
        <taxon>Sulfurirhabdus</taxon>
    </lineage>
</organism>
<dbReference type="Gene3D" id="2.60.370.10">
    <property type="entry name" value="Ctag/Cox11"/>
    <property type="match status" value="1"/>
</dbReference>
<reference evidence="11 12" key="1">
    <citation type="submission" date="2019-03" db="EMBL/GenBank/DDBJ databases">
        <title>Genomic Encyclopedia of Type Strains, Phase IV (KMG-IV): sequencing the most valuable type-strain genomes for metagenomic binning, comparative biology and taxonomic classification.</title>
        <authorList>
            <person name="Goeker M."/>
        </authorList>
    </citation>
    <scope>NUCLEOTIDE SEQUENCE [LARGE SCALE GENOMIC DNA]</scope>
    <source>
        <strain evidence="11 12">DSM 100309</strain>
    </source>
</reference>
<dbReference type="PANTHER" id="PTHR21320">
    <property type="entry name" value="CYTOCHROME C OXIDASE ASSEMBLY PROTEIN COX11-RELATED"/>
    <property type="match status" value="1"/>
</dbReference>
<dbReference type="AlphaFoldDB" id="A0A4R3XZI2"/>
<evidence type="ECO:0000313" key="12">
    <source>
        <dbReference type="Proteomes" id="UP000295367"/>
    </source>
</evidence>
<accession>A0A4R3XZI2</accession>
<keyword evidence="5 10" id="KW-0812">Transmembrane</keyword>
<dbReference type="FunFam" id="2.60.370.10:FF:000001">
    <property type="entry name" value="COX11 cytochrome c oxidase assembly homolog"/>
    <property type="match status" value="1"/>
</dbReference>
<comment type="caution">
    <text evidence="11">The sequence shown here is derived from an EMBL/GenBank/DDBJ whole genome shotgun (WGS) entry which is preliminary data.</text>
</comment>
<sequence>MSLESTNKAVLKKLMVVTLSMFGFAYALVPMYNIACNQGWFIQERIDASEFNTQVDTTRWITVEFLANVNEKMPWKFEPQQKSIRIHPGALTHIVYDVANTTDRQIVGQAVPSYGPALAGKYFKKIQCFCFSQQTMKPGEFRAMPVVFVVEPTLPKDVNTITLSYTFFELEKEAKSAGKDV</sequence>
<comment type="function">
    <text evidence="1">Exerts its effect at some terminal stage of cytochrome c oxidase synthesis, probably by being involved in the insertion of the copper B into subunit I.</text>
</comment>
<keyword evidence="8" id="KW-0186">Copper</keyword>
<evidence type="ECO:0000256" key="8">
    <source>
        <dbReference type="ARBA" id="ARBA00023008"/>
    </source>
</evidence>
<evidence type="ECO:0000256" key="1">
    <source>
        <dbReference type="ARBA" id="ARBA00004007"/>
    </source>
</evidence>
<evidence type="ECO:0000256" key="5">
    <source>
        <dbReference type="ARBA" id="ARBA00022692"/>
    </source>
</evidence>
<gene>
    <name evidence="11" type="ORF">EDC63_111106</name>
</gene>
<dbReference type="NCBIfam" id="NF003465">
    <property type="entry name" value="PRK05089.1"/>
    <property type="match status" value="1"/>
</dbReference>
<keyword evidence="6" id="KW-0735">Signal-anchor</keyword>
<dbReference type="InterPro" id="IPR007533">
    <property type="entry name" value="Cyt_c_oxidase_assmbl_CtaG"/>
</dbReference>
<dbReference type="GO" id="GO:0005507">
    <property type="term" value="F:copper ion binding"/>
    <property type="evidence" value="ECO:0007669"/>
    <property type="project" value="InterPro"/>
</dbReference>
<dbReference type="SUPFAM" id="SSF110111">
    <property type="entry name" value="Ctag/Cox11"/>
    <property type="match status" value="1"/>
</dbReference>
<dbReference type="EMBL" id="SMCO01000011">
    <property type="protein sequence ID" value="TCV84760.1"/>
    <property type="molecule type" value="Genomic_DNA"/>
</dbReference>
<keyword evidence="7 10" id="KW-1133">Transmembrane helix</keyword>
<dbReference type="Proteomes" id="UP000295367">
    <property type="component" value="Unassembled WGS sequence"/>
</dbReference>
<dbReference type="Pfam" id="PF04442">
    <property type="entry name" value="CtaG_Cox11"/>
    <property type="match status" value="1"/>
</dbReference>
<dbReference type="OrthoDB" id="9804841at2"/>
<dbReference type="PANTHER" id="PTHR21320:SF3">
    <property type="entry name" value="CYTOCHROME C OXIDASE ASSEMBLY PROTEIN COX11, MITOCHONDRIAL-RELATED"/>
    <property type="match status" value="1"/>
</dbReference>
<dbReference type="PIRSF" id="PIRSF005413">
    <property type="entry name" value="COX11"/>
    <property type="match status" value="1"/>
</dbReference>
<keyword evidence="12" id="KW-1185">Reference proteome</keyword>
<evidence type="ECO:0000256" key="10">
    <source>
        <dbReference type="SAM" id="Phobius"/>
    </source>
</evidence>
<evidence type="ECO:0000256" key="2">
    <source>
        <dbReference type="ARBA" id="ARBA00004382"/>
    </source>
</evidence>